<dbReference type="PROSITE" id="PS51217">
    <property type="entry name" value="UVRD_HELICASE_CTER"/>
    <property type="match status" value="1"/>
</dbReference>
<feature type="domain" description="UvrD-like helicase ATP-binding" evidence="10">
    <location>
        <begin position="4"/>
        <end position="465"/>
    </location>
</feature>
<feature type="domain" description="UvrD-like helicase C-terminal" evidence="11">
    <location>
        <begin position="491"/>
        <end position="767"/>
    </location>
</feature>
<dbReference type="EMBL" id="DVJK01000237">
    <property type="protein sequence ID" value="HIS67561.1"/>
    <property type="molecule type" value="Genomic_DNA"/>
</dbReference>
<organism evidence="12 13">
    <name type="scientific">Candidatus Scatomorpha merdipullorum</name>
    <dbReference type="NCBI Taxonomy" id="2840927"/>
    <lineage>
        <taxon>Bacteria</taxon>
        <taxon>Bacillati</taxon>
        <taxon>Bacillota</taxon>
        <taxon>Clostridia</taxon>
        <taxon>Eubacteriales</taxon>
        <taxon>Candidatus Scatomorpha</taxon>
    </lineage>
</organism>
<dbReference type="GO" id="GO:0043138">
    <property type="term" value="F:3'-5' DNA helicase activity"/>
    <property type="evidence" value="ECO:0007669"/>
    <property type="project" value="UniProtKB-EC"/>
</dbReference>
<dbReference type="Pfam" id="PF00580">
    <property type="entry name" value="UvrD-helicase"/>
    <property type="match status" value="1"/>
</dbReference>
<evidence type="ECO:0000256" key="7">
    <source>
        <dbReference type="ARBA" id="ARBA00034808"/>
    </source>
</evidence>
<dbReference type="CDD" id="cd17932">
    <property type="entry name" value="DEXQc_UvrD"/>
    <property type="match status" value="1"/>
</dbReference>
<dbReference type="Pfam" id="PF13361">
    <property type="entry name" value="UvrD_C"/>
    <property type="match status" value="1"/>
</dbReference>
<evidence type="ECO:0000256" key="8">
    <source>
        <dbReference type="ARBA" id="ARBA00048988"/>
    </source>
</evidence>
<keyword evidence="1 9" id="KW-0547">Nucleotide-binding</keyword>
<keyword evidence="2 9" id="KW-0378">Hydrolase</keyword>
<dbReference type="Gene3D" id="3.40.50.300">
    <property type="entry name" value="P-loop containing nucleotide triphosphate hydrolases"/>
    <property type="match status" value="4"/>
</dbReference>
<dbReference type="GO" id="GO:0033202">
    <property type="term" value="C:DNA helicase complex"/>
    <property type="evidence" value="ECO:0007669"/>
    <property type="project" value="TreeGrafter"/>
</dbReference>
<dbReference type="GO" id="GO:0000725">
    <property type="term" value="P:recombinational repair"/>
    <property type="evidence" value="ECO:0007669"/>
    <property type="project" value="TreeGrafter"/>
</dbReference>
<dbReference type="GO" id="GO:0003677">
    <property type="term" value="F:DNA binding"/>
    <property type="evidence" value="ECO:0007669"/>
    <property type="project" value="InterPro"/>
</dbReference>
<accession>A0A9D1FFS9</accession>
<comment type="caution">
    <text evidence="12">The sequence shown here is derived from an EMBL/GenBank/DDBJ whole genome shotgun (WGS) entry which is preliminary data.</text>
</comment>
<evidence type="ECO:0000256" key="4">
    <source>
        <dbReference type="ARBA" id="ARBA00022840"/>
    </source>
</evidence>
<protein>
    <recommendedName>
        <fullName evidence="7">DNA 3'-5' helicase</fullName>
        <ecNumber evidence="7">5.6.2.4</ecNumber>
    </recommendedName>
</protein>
<evidence type="ECO:0000256" key="9">
    <source>
        <dbReference type="PROSITE-ProRule" id="PRU00560"/>
    </source>
</evidence>
<sequence>MPEFTPTPGQALAIGDRGGELLVSAAAGSGKTRVLIERLMRHVLDEGADVDGFLIITFTRAAAEQLRGKIAEELSSREAVSRDGARLRRQRALLRQAQICTIDSFCVSLLRENAALLGLEPGFGVCDEQRAAELKALALETVLERAYERAEPDFIALADSVGAGRDDARLEQLLLTLHGKLQAHSRPERWADAQKRDFDGLPADAAGTVWGAELIASAKAQLGYWAGVMRGLLEEVCAVEAAEKAYGASLAETAERIEAAYKAADEGWDALRAAFPIEFPRLGALRGETELREYVKARRTACQNAMKKLARGFAAPSAELLRDVRATAPAMRALLDLCLEFDEEFIRRKRRSSLLDFSDAEHLAARLLTGEDGAPTDFARGLAQRYAEVMVDEYQDVSRVQEEIIRAVSMDGRRLFMVGDVKQSIYRFRLAEPGIFLEKYERFADAPAPEGEPRRVFLRESFRSRPEIVAAVNSVFSCLMSRGLGELEYDERARLVAALPYTGSVPLPELEVFASAADGEEDAPDKYALEARRAALRMRELVEGGTMLTSPGGERPLEYGDIAVLLRSANVTGPVWRRELAAAGVPVESGQAGGFFSSPEVEVTLSLLKLIDNPRQDVLLVGALRSALFGFTPDELTAIRLASPEGGLWEALKVRAEEDEKCRDFAETLAYLRDYARESPLTALLAELYRRLDCYAVCAALTDGEERRARLARLFELAGEFEAGAWKGLRRFNEWIDRMREAGREPAMPAAESAGRVRIMSIHQSKGLEFPVVFLGDLARQFNEADLRPAVLVHPELGLGPKVTDAARGIEYPTLARTAVANRLRREQLGEELRLLYVAMTRARERLIMTCAVKDPEKYAGKLAAAAESPMPAEPLLNMRSFSDWLVTAALADRGRTFTLRLDPACGAGEAGSAPAPEAAEERGASPSAVSAEALAARWAWRYP</sequence>
<dbReference type="InterPro" id="IPR014017">
    <property type="entry name" value="DNA_helicase_UvrD-like_C"/>
</dbReference>
<keyword evidence="5" id="KW-0413">Isomerase</keyword>
<gene>
    <name evidence="12" type="ORF">IAC18_08340</name>
</gene>
<comment type="catalytic activity">
    <reaction evidence="6">
        <text>Couples ATP hydrolysis with the unwinding of duplex DNA by translocating in the 3'-5' direction.</text>
        <dbReference type="EC" id="5.6.2.4"/>
    </reaction>
</comment>
<dbReference type="GO" id="GO:0005829">
    <property type="term" value="C:cytosol"/>
    <property type="evidence" value="ECO:0007669"/>
    <property type="project" value="TreeGrafter"/>
</dbReference>
<evidence type="ECO:0000256" key="1">
    <source>
        <dbReference type="ARBA" id="ARBA00022741"/>
    </source>
</evidence>
<dbReference type="InterPro" id="IPR000212">
    <property type="entry name" value="DNA_helicase_UvrD/REP"/>
</dbReference>
<reference evidence="12" key="1">
    <citation type="submission" date="2020-10" db="EMBL/GenBank/DDBJ databases">
        <authorList>
            <person name="Gilroy R."/>
        </authorList>
    </citation>
    <scope>NUCLEOTIDE SEQUENCE</scope>
    <source>
        <strain evidence="12">ChiHjej10B9-9673</strain>
    </source>
</reference>
<evidence type="ECO:0000256" key="3">
    <source>
        <dbReference type="ARBA" id="ARBA00022806"/>
    </source>
</evidence>
<dbReference type="PANTHER" id="PTHR11070:SF48">
    <property type="entry name" value="ATP-DEPENDENT HELICASE_NUCLEASE SUBUNIT A"/>
    <property type="match status" value="1"/>
</dbReference>
<dbReference type="Proteomes" id="UP000824001">
    <property type="component" value="Unassembled WGS sequence"/>
</dbReference>
<feature type="non-terminal residue" evidence="12">
    <location>
        <position position="944"/>
    </location>
</feature>
<dbReference type="SUPFAM" id="SSF52540">
    <property type="entry name" value="P-loop containing nucleoside triphosphate hydrolases"/>
    <property type="match status" value="1"/>
</dbReference>
<evidence type="ECO:0000313" key="13">
    <source>
        <dbReference type="Proteomes" id="UP000824001"/>
    </source>
</evidence>
<dbReference type="GO" id="GO:0016787">
    <property type="term" value="F:hydrolase activity"/>
    <property type="evidence" value="ECO:0007669"/>
    <property type="project" value="UniProtKB-UniRule"/>
</dbReference>
<evidence type="ECO:0000259" key="11">
    <source>
        <dbReference type="PROSITE" id="PS51217"/>
    </source>
</evidence>
<keyword evidence="3 9" id="KW-0347">Helicase</keyword>
<dbReference type="PROSITE" id="PS51198">
    <property type="entry name" value="UVRD_HELICASE_ATP_BIND"/>
    <property type="match status" value="1"/>
</dbReference>
<reference evidence="12" key="2">
    <citation type="journal article" date="2021" name="PeerJ">
        <title>Extensive microbial diversity within the chicken gut microbiome revealed by metagenomics and culture.</title>
        <authorList>
            <person name="Gilroy R."/>
            <person name="Ravi A."/>
            <person name="Getino M."/>
            <person name="Pursley I."/>
            <person name="Horton D.L."/>
            <person name="Alikhan N.F."/>
            <person name="Baker D."/>
            <person name="Gharbi K."/>
            <person name="Hall N."/>
            <person name="Watson M."/>
            <person name="Adriaenssens E.M."/>
            <person name="Foster-Nyarko E."/>
            <person name="Jarju S."/>
            <person name="Secka A."/>
            <person name="Antonio M."/>
            <person name="Oren A."/>
            <person name="Chaudhuri R.R."/>
            <person name="La Ragione R."/>
            <person name="Hildebrand F."/>
            <person name="Pallen M.J."/>
        </authorList>
    </citation>
    <scope>NUCLEOTIDE SEQUENCE</scope>
    <source>
        <strain evidence="12">ChiHjej10B9-9673</strain>
    </source>
</reference>
<evidence type="ECO:0000256" key="2">
    <source>
        <dbReference type="ARBA" id="ARBA00022801"/>
    </source>
</evidence>
<dbReference type="GO" id="GO:0005524">
    <property type="term" value="F:ATP binding"/>
    <property type="evidence" value="ECO:0007669"/>
    <property type="project" value="UniProtKB-UniRule"/>
</dbReference>
<dbReference type="InterPro" id="IPR014016">
    <property type="entry name" value="UvrD-like_ATP-bd"/>
</dbReference>
<dbReference type="PANTHER" id="PTHR11070">
    <property type="entry name" value="UVRD / RECB / PCRA DNA HELICASE FAMILY MEMBER"/>
    <property type="match status" value="1"/>
</dbReference>
<comment type="catalytic activity">
    <reaction evidence="8">
        <text>ATP + H2O = ADP + phosphate + H(+)</text>
        <dbReference type="Rhea" id="RHEA:13065"/>
        <dbReference type="ChEBI" id="CHEBI:15377"/>
        <dbReference type="ChEBI" id="CHEBI:15378"/>
        <dbReference type="ChEBI" id="CHEBI:30616"/>
        <dbReference type="ChEBI" id="CHEBI:43474"/>
        <dbReference type="ChEBI" id="CHEBI:456216"/>
        <dbReference type="EC" id="5.6.2.4"/>
    </reaction>
</comment>
<evidence type="ECO:0000256" key="5">
    <source>
        <dbReference type="ARBA" id="ARBA00023235"/>
    </source>
</evidence>
<evidence type="ECO:0000313" key="12">
    <source>
        <dbReference type="EMBL" id="HIS67561.1"/>
    </source>
</evidence>
<dbReference type="AlphaFoldDB" id="A0A9D1FFS9"/>
<dbReference type="EC" id="5.6.2.4" evidence="7"/>
<dbReference type="InterPro" id="IPR027417">
    <property type="entry name" value="P-loop_NTPase"/>
</dbReference>
<name>A0A9D1FFS9_9FIRM</name>
<evidence type="ECO:0000256" key="6">
    <source>
        <dbReference type="ARBA" id="ARBA00034617"/>
    </source>
</evidence>
<keyword evidence="4 9" id="KW-0067">ATP-binding</keyword>
<proteinExistence type="predicted"/>
<feature type="binding site" evidence="9">
    <location>
        <begin position="25"/>
        <end position="32"/>
    </location>
    <ligand>
        <name>ATP</name>
        <dbReference type="ChEBI" id="CHEBI:30616"/>
    </ligand>
</feature>
<evidence type="ECO:0000259" key="10">
    <source>
        <dbReference type="PROSITE" id="PS51198"/>
    </source>
</evidence>